<keyword evidence="5" id="KW-0560">Oxidoreductase</keyword>
<keyword evidence="10" id="KW-0223">Dioxygenase</keyword>
<evidence type="ECO:0000256" key="8">
    <source>
        <dbReference type="SAM" id="MobiDB-lite"/>
    </source>
</evidence>
<gene>
    <name evidence="10" type="ORF">MUK42_17328</name>
</gene>
<evidence type="ECO:0000256" key="4">
    <source>
        <dbReference type="ARBA" id="ARBA00022723"/>
    </source>
</evidence>
<keyword evidence="6" id="KW-0408">Iron</keyword>
<dbReference type="AlphaFoldDB" id="A0A9E7HGW9"/>
<feature type="signal peptide" evidence="9">
    <location>
        <begin position="1"/>
        <end position="21"/>
    </location>
</feature>
<keyword evidence="4" id="KW-0479">Metal-binding</keyword>
<sequence length="325" mass="35499">MNLLLSAAAVLLFSSCPKADLSPVCSSSSDPASQVRVSVDWPFPFRPFVVALYLFAWDGVDGGLADPKGRAELATEKNTYSSKKKKRRQKKPTSTPSAVQRLFETCKEVFAHGGRGFIPSADDVERLRSVLETLKLVDVGVSPNLPFFHHVVTDGPPPVTYLHLYACPNFSIGIFCLPQAAVIPLHNHPGMTAFSKLLLAPCILSHTIGLMTLKAQMRKSNPRMVNTDAIFKAPCETSVLYPTTGGNMHCFTAVTSCAVLDVLGPPYNDDEGRACSYYKEYVFSSIPAKQLGCPVKARSMHGWRRARASPMISLYVVQSTEAQKS</sequence>
<dbReference type="Proteomes" id="UP001055439">
    <property type="component" value="Chromosome 8"/>
</dbReference>
<dbReference type="OrthoDB" id="271433at2759"/>
<protein>
    <recommendedName>
        <fullName evidence="3">cysteine dioxygenase</fullName>
        <ecNumber evidence="3">1.13.11.20</ecNumber>
    </recommendedName>
</protein>
<organism evidence="10 11">
    <name type="scientific">Musa troglodytarum</name>
    <name type="common">fe'i banana</name>
    <dbReference type="NCBI Taxonomy" id="320322"/>
    <lineage>
        <taxon>Eukaryota</taxon>
        <taxon>Viridiplantae</taxon>
        <taxon>Streptophyta</taxon>
        <taxon>Embryophyta</taxon>
        <taxon>Tracheophyta</taxon>
        <taxon>Spermatophyta</taxon>
        <taxon>Magnoliopsida</taxon>
        <taxon>Liliopsida</taxon>
        <taxon>Zingiberales</taxon>
        <taxon>Musaceae</taxon>
        <taxon>Musa</taxon>
    </lineage>
</organism>
<feature type="region of interest" description="Disordered" evidence="8">
    <location>
        <begin position="75"/>
        <end position="97"/>
    </location>
</feature>
<comment type="similarity">
    <text evidence="2">Belongs to the cysteine dioxygenase family.</text>
</comment>
<dbReference type="CDD" id="cd20289">
    <property type="entry name" value="cupin_ADO"/>
    <property type="match status" value="1"/>
</dbReference>
<evidence type="ECO:0000313" key="10">
    <source>
        <dbReference type="EMBL" id="URE34259.1"/>
    </source>
</evidence>
<dbReference type="GO" id="GO:0017172">
    <property type="term" value="F:cysteine dioxygenase activity"/>
    <property type="evidence" value="ECO:0007669"/>
    <property type="project" value="UniProtKB-EC"/>
</dbReference>
<evidence type="ECO:0000256" key="7">
    <source>
        <dbReference type="ARBA" id="ARBA00024284"/>
    </source>
</evidence>
<evidence type="ECO:0000256" key="3">
    <source>
        <dbReference type="ARBA" id="ARBA00013133"/>
    </source>
</evidence>
<dbReference type="GO" id="GO:0046872">
    <property type="term" value="F:metal ion binding"/>
    <property type="evidence" value="ECO:0007669"/>
    <property type="project" value="UniProtKB-KW"/>
</dbReference>
<dbReference type="EC" id="1.13.11.20" evidence="3"/>
<name>A0A9E7HGW9_9LILI</name>
<keyword evidence="11" id="KW-1185">Reference proteome</keyword>
<dbReference type="PANTHER" id="PTHR22966">
    <property type="entry name" value="2-AMINOETHANETHIOL DIOXYGENASE"/>
    <property type="match status" value="1"/>
</dbReference>
<comment type="cofactor">
    <cofactor evidence="1">
        <name>Fe(2+)</name>
        <dbReference type="ChEBI" id="CHEBI:29033"/>
    </cofactor>
</comment>
<dbReference type="PANTHER" id="PTHR22966:SF1">
    <property type="entry name" value="PLANT CYSTEINE OXIDASE 1"/>
    <property type="match status" value="1"/>
</dbReference>
<keyword evidence="9" id="KW-0732">Signal</keyword>
<dbReference type="InterPro" id="IPR012864">
    <property type="entry name" value="PCO/ADO"/>
</dbReference>
<dbReference type="Pfam" id="PF07847">
    <property type="entry name" value="PCO_ADO"/>
    <property type="match status" value="1"/>
</dbReference>
<dbReference type="EMBL" id="CP097510">
    <property type="protein sequence ID" value="URE34259.1"/>
    <property type="molecule type" value="Genomic_DNA"/>
</dbReference>
<proteinExistence type="inferred from homology"/>
<feature type="compositionally biased region" description="Basic residues" evidence="8">
    <location>
        <begin position="82"/>
        <end position="91"/>
    </location>
</feature>
<evidence type="ECO:0000256" key="2">
    <source>
        <dbReference type="ARBA" id="ARBA00006622"/>
    </source>
</evidence>
<feature type="chain" id="PRO_5039424819" description="cysteine dioxygenase" evidence="9">
    <location>
        <begin position="22"/>
        <end position="325"/>
    </location>
</feature>
<evidence type="ECO:0000313" key="11">
    <source>
        <dbReference type="Proteomes" id="UP001055439"/>
    </source>
</evidence>
<evidence type="ECO:0000256" key="9">
    <source>
        <dbReference type="SAM" id="SignalP"/>
    </source>
</evidence>
<dbReference type="GO" id="GO:0070483">
    <property type="term" value="P:detection of hypoxia"/>
    <property type="evidence" value="ECO:0007669"/>
    <property type="project" value="UniProtKB-ARBA"/>
</dbReference>
<comment type="catalytic activity">
    <reaction evidence="7">
        <text>L-cysteine + O2 = 3-sulfino-L-alanine + H(+)</text>
        <dbReference type="Rhea" id="RHEA:20441"/>
        <dbReference type="ChEBI" id="CHEBI:15378"/>
        <dbReference type="ChEBI" id="CHEBI:15379"/>
        <dbReference type="ChEBI" id="CHEBI:35235"/>
        <dbReference type="ChEBI" id="CHEBI:61085"/>
        <dbReference type="EC" id="1.13.11.20"/>
    </reaction>
    <physiologicalReaction direction="left-to-right" evidence="7">
        <dbReference type="Rhea" id="RHEA:20442"/>
    </physiologicalReaction>
</comment>
<accession>A0A9E7HGW9</accession>
<evidence type="ECO:0000256" key="1">
    <source>
        <dbReference type="ARBA" id="ARBA00001954"/>
    </source>
</evidence>
<reference evidence="10" key="1">
    <citation type="submission" date="2022-05" db="EMBL/GenBank/DDBJ databases">
        <title>The Musa troglodytarum L. genome provides insights into the mechanism of non-climacteric behaviour and enrichment of carotenoids.</title>
        <authorList>
            <person name="Wang J."/>
        </authorList>
    </citation>
    <scope>NUCLEOTIDE SEQUENCE</scope>
    <source>
        <tissue evidence="10">Leaf</tissue>
    </source>
</reference>
<evidence type="ECO:0000256" key="5">
    <source>
        <dbReference type="ARBA" id="ARBA00023002"/>
    </source>
</evidence>
<dbReference type="SUPFAM" id="SSF51182">
    <property type="entry name" value="RmlC-like cupins"/>
    <property type="match status" value="1"/>
</dbReference>
<dbReference type="InterPro" id="IPR011051">
    <property type="entry name" value="RmlC_Cupin_sf"/>
</dbReference>
<evidence type="ECO:0000256" key="6">
    <source>
        <dbReference type="ARBA" id="ARBA00023004"/>
    </source>
</evidence>